<evidence type="ECO:0000313" key="1">
    <source>
        <dbReference type="EMBL" id="GAH02899.1"/>
    </source>
</evidence>
<dbReference type="EMBL" id="BART01021662">
    <property type="protein sequence ID" value="GAH02899.1"/>
    <property type="molecule type" value="Genomic_DNA"/>
</dbReference>
<dbReference type="AlphaFoldDB" id="X1DCW2"/>
<protein>
    <submittedName>
        <fullName evidence="1">Uncharacterized protein</fullName>
    </submittedName>
</protein>
<reference evidence="1" key="1">
    <citation type="journal article" date="2014" name="Front. Microbiol.">
        <title>High frequency of phylogenetically diverse reductive dehalogenase-homologous genes in deep subseafloor sedimentary metagenomes.</title>
        <authorList>
            <person name="Kawai M."/>
            <person name="Futagami T."/>
            <person name="Toyoda A."/>
            <person name="Takaki Y."/>
            <person name="Nishi S."/>
            <person name="Hori S."/>
            <person name="Arai W."/>
            <person name="Tsubouchi T."/>
            <person name="Morono Y."/>
            <person name="Uchiyama I."/>
            <person name="Ito T."/>
            <person name="Fujiyama A."/>
            <person name="Inagaki F."/>
            <person name="Takami H."/>
        </authorList>
    </citation>
    <scope>NUCLEOTIDE SEQUENCE</scope>
    <source>
        <strain evidence="1">Expedition CK06-06</strain>
    </source>
</reference>
<accession>X1DCW2</accession>
<sequence length="42" mass="4988">MPKKEVKCLAVTQKFFVGFFISERGQTMRTEKQGQIRQLRNK</sequence>
<proteinExistence type="predicted"/>
<organism evidence="1">
    <name type="scientific">marine sediment metagenome</name>
    <dbReference type="NCBI Taxonomy" id="412755"/>
    <lineage>
        <taxon>unclassified sequences</taxon>
        <taxon>metagenomes</taxon>
        <taxon>ecological metagenomes</taxon>
    </lineage>
</organism>
<name>X1DCW2_9ZZZZ</name>
<gene>
    <name evidence="1" type="ORF">S01H4_39884</name>
</gene>
<comment type="caution">
    <text evidence="1">The sequence shown here is derived from an EMBL/GenBank/DDBJ whole genome shotgun (WGS) entry which is preliminary data.</text>
</comment>